<comment type="caution">
    <text evidence="1">The sequence shown here is derived from an EMBL/GenBank/DDBJ whole genome shotgun (WGS) entry which is preliminary data.</text>
</comment>
<organism evidence="1 2">
    <name type="scientific">Pocillopora damicornis</name>
    <name type="common">Cauliflower coral</name>
    <name type="synonym">Millepora damicornis</name>
    <dbReference type="NCBI Taxonomy" id="46731"/>
    <lineage>
        <taxon>Eukaryota</taxon>
        <taxon>Metazoa</taxon>
        <taxon>Cnidaria</taxon>
        <taxon>Anthozoa</taxon>
        <taxon>Hexacorallia</taxon>
        <taxon>Scleractinia</taxon>
        <taxon>Astrocoeniina</taxon>
        <taxon>Pocilloporidae</taxon>
        <taxon>Pocillopora</taxon>
    </lineage>
</organism>
<keyword evidence="2" id="KW-1185">Reference proteome</keyword>
<name>A0A3M6TD09_POCDA</name>
<accession>A0A3M6TD09</accession>
<proteinExistence type="predicted"/>
<evidence type="ECO:0000313" key="1">
    <source>
        <dbReference type="EMBL" id="RMX39208.1"/>
    </source>
</evidence>
<dbReference type="EMBL" id="RCHS01003850">
    <property type="protein sequence ID" value="RMX39208.1"/>
    <property type="molecule type" value="Genomic_DNA"/>
</dbReference>
<sequence length="129" mass="15063">MSDDSSAESANDLITVMFHPGYRYDVIVHLLGRNGYKIYLRTLKRRLIDLELKRKEQTEMDESEIELLIRREVEGYDKLKPYGFPIHGCIYGYSKRVLWLEAVKSNTDPKVPEKLYLDIVQSLKVVQGL</sequence>
<dbReference type="PANTHER" id="PTHR46177:SF1">
    <property type="entry name" value="INTEGRASE CATALYTIC DOMAIN-CONTAINING PROTEIN"/>
    <property type="match status" value="1"/>
</dbReference>
<protein>
    <submittedName>
        <fullName evidence="1">Uncharacterized protein</fullName>
    </submittedName>
</protein>
<reference evidence="1 2" key="1">
    <citation type="journal article" date="2018" name="Sci. Rep.">
        <title>Comparative analysis of the Pocillopora damicornis genome highlights role of immune system in coral evolution.</title>
        <authorList>
            <person name="Cunning R."/>
            <person name="Bay R.A."/>
            <person name="Gillette P."/>
            <person name="Baker A.C."/>
            <person name="Traylor-Knowles N."/>
        </authorList>
    </citation>
    <scope>NUCLEOTIDE SEQUENCE [LARGE SCALE GENOMIC DNA]</scope>
    <source>
        <strain evidence="1">RSMAS</strain>
        <tissue evidence="1">Whole animal</tissue>
    </source>
</reference>
<dbReference type="Proteomes" id="UP000275408">
    <property type="component" value="Unassembled WGS sequence"/>
</dbReference>
<dbReference type="AlphaFoldDB" id="A0A3M6TD09"/>
<gene>
    <name evidence="1" type="ORF">pdam_00013519</name>
</gene>
<evidence type="ECO:0000313" key="2">
    <source>
        <dbReference type="Proteomes" id="UP000275408"/>
    </source>
</evidence>
<dbReference type="PANTHER" id="PTHR46177">
    <property type="entry name" value="INTEGRASE CATALYTIC DOMAIN-CONTAINING PROTEIN"/>
    <property type="match status" value="1"/>
</dbReference>